<feature type="compositionally biased region" description="Polar residues" evidence="1">
    <location>
        <begin position="58"/>
        <end position="67"/>
    </location>
</feature>
<evidence type="ECO:0000313" key="3">
    <source>
        <dbReference type="Proteomes" id="UP000234881"/>
    </source>
</evidence>
<keyword evidence="3" id="KW-1185">Reference proteome</keyword>
<protein>
    <submittedName>
        <fullName evidence="2">Uncharacterized protein</fullName>
    </submittedName>
</protein>
<dbReference type="RefSeq" id="WP_180966756.1">
    <property type="nucleotide sequence ID" value="NZ_PKUQ01000007.1"/>
</dbReference>
<dbReference type="Proteomes" id="UP000234881">
    <property type="component" value="Unassembled WGS sequence"/>
</dbReference>
<sequence>VKSFIEGKPAAAPFITMKKGDKVARLHALFNNEVDRKGLSADVRDRIAAWVPDCLTTRYNAPQTETSQEQDEDKLAA</sequence>
<feature type="region of interest" description="Disordered" evidence="1">
    <location>
        <begin position="58"/>
        <end position="77"/>
    </location>
</feature>
<proteinExistence type="predicted"/>
<gene>
    <name evidence="2" type="ORF">C0081_04340</name>
</gene>
<accession>A0A2N5XVK6</accession>
<dbReference type="AlphaFoldDB" id="A0A2N5XVK6"/>
<organism evidence="2 3">
    <name type="scientific">Cohaesibacter celericrescens</name>
    <dbReference type="NCBI Taxonomy" id="2067669"/>
    <lineage>
        <taxon>Bacteria</taxon>
        <taxon>Pseudomonadati</taxon>
        <taxon>Pseudomonadota</taxon>
        <taxon>Alphaproteobacteria</taxon>
        <taxon>Hyphomicrobiales</taxon>
        <taxon>Cohaesibacteraceae</taxon>
    </lineage>
</organism>
<comment type="caution">
    <text evidence="2">The sequence shown here is derived from an EMBL/GenBank/DDBJ whole genome shotgun (WGS) entry which is preliminary data.</text>
</comment>
<evidence type="ECO:0000313" key="2">
    <source>
        <dbReference type="EMBL" id="PLW78458.1"/>
    </source>
</evidence>
<name>A0A2N5XVK6_9HYPH</name>
<feature type="compositionally biased region" description="Acidic residues" evidence="1">
    <location>
        <begin position="68"/>
        <end position="77"/>
    </location>
</feature>
<feature type="non-terminal residue" evidence="2">
    <location>
        <position position="1"/>
    </location>
</feature>
<reference evidence="2 3" key="1">
    <citation type="submission" date="2018-01" db="EMBL/GenBank/DDBJ databases">
        <title>The draft genome sequence of Cohaesibacter sp. H1304.</title>
        <authorList>
            <person name="Wang N.-N."/>
            <person name="Du Z.-J."/>
        </authorList>
    </citation>
    <scope>NUCLEOTIDE SEQUENCE [LARGE SCALE GENOMIC DNA]</scope>
    <source>
        <strain evidence="2 3">H1304</strain>
    </source>
</reference>
<dbReference type="EMBL" id="PKUQ01000007">
    <property type="protein sequence ID" value="PLW78458.1"/>
    <property type="molecule type" value="Genomic_DNA"/>
</dbReference>
<evidence type="ECO:0000256" key="1">
    <source>
        <dbReference type="SAM" id="MobiDB-lite"/>
    </source>
</evidence>